<organism evidence="1 2">
    <name type="scientific">Halorubrum tailed virus 25</name>
    <dbReference type="NCBI Taxonomy" id="2878006"/>
    <lineage>
        <taxon>Viruses</taxon>
        <taxon>Duplodnaviria</taxon>
        <taxon>Heunggongvirae</taxon>
        <taxon>Uroviricota</taxon>
        <taxon>Caudoviricetes</taxon>
        <taxon>Thumleimavirales</taxon>
        <taxon>Hafunaviridae</taxon>
        <taxon>Laminvirus</taxon>
        <taxon>Laminvirus thailandense</taxon>
        <taxon>Laminvirus HRTV25</taxon>
    </lineage>
</organism>
<gene>
    <name evidence="1" type="ORF">HRTV-25_gp96</name>
</gene>
<accession>A0AAE8XYM2</accession>
<dbReference type="Proteomes" id="UP000827232">
    <property type="component" value="Segment"/>
</dbReference>
<keyword evidence="2" id="KW-1185">Reference proteome</keyword>
<proteinExistence type="predicted"/>
<name>A0AAE8XYM2_9CAUD</name>
<sequence>MNFKYPAPSGVIRPDGSYRQFGHADRGDTGTEHAATIDLQFRMATNGVIVNTLVNDEPLITTSAGLFSR</sequence>
<evidence type="ECO:0000313" key="2">
    <source>
        <dbReference type="Proteomes" id="UP000827232"/>
    </source>
</evidence>
<evidence type="ECO:0000313" key="1">
    <source>
        <dbReference type="EMBL" id="UBF22677.1"/>
    </source>
</evidence>
<protein>
    <submittedName>
        <fullName evidence="1">Uncharacterized protein</fullName>
    </submittedName>
</protein>
<reference evidence="1" key="1">
    <citation type="submission" date="2021-05" db="EMBL/GenBank/DDBJ databases">
        <title>Diversity, taxonomy and evolution of archaeal viruses of the class Caudoviricetes.</title>
        <authorList>
            <person name="Liu Y."/>
            <person name="Demina T.A."/>
            <person name="Roux S."/>
            <person name="Aiewsakun P."/>
            <person name="Kazlauskas D."/>
            <person name="Simmonds P."/>
            <person name="Prangishvili D."/>
            <person name="Oksanen H.M."/>
            <person name="Krupovic M."/>
        </authorList>
    </citation>
    <scope>NUCLEOTIDE SEQUENCE</scope>
    <source>
        <strain evidence="1">HRTV-25/14</strain>
    </source>
</reference>
<dbReference type="EMBL" id="MZ334521">
    <property type="protein sequence ID" value="UBF22677.1"/>
    <property type="molecule type" value="Genomic_DNA"/>
</dbReference>